<accession>A0A7W5E0I1</accession>
<feature type="signal peptide" evidence="1">
    <location>
        <begin position="1"/>
        <end position="28"/>
    </location>
</feature>
<dbReference type="AlphaFoldDB" id="A0A7W5E0I1"/>
<reference evidence="3 4" key="1">
    <citation type="submission" date="2020-08" db="EMBL/GenBank/DDBJ databases">
        <title>Genomic Encyclopedia of Type Strains, Phase III (KMG-III): the genomes of soil and plant-associated and newly described type strains.</title>
        <authorList>
            <person name="Whitman W."/>
        </authorList>
    </citation>
    <scope>NUCLEOTIDE SEQUENCE [LARGE SCALE GENOMIC DNA]</scope>
    <source>
        <strain evidence="3 4">CECT 8075</strain>
    </source>
</reference>
<dbReference type="SMART" id="SM00710">
    <property type="entry name" value="PbH1"/>
    <property type="match status" value="3"/>
</dbReference>
<evidence type="ECO:0000259" key="2">
    <source>
        <dbReference type="Pfam" id="PF13229"/>
    </source>
</evidence>
<keyword evidence="4" id="KW-1185">Reference proteome</keyword>
<evidence type="ECO:0000313" key="4">
    <source>
        <dbReference type="Proteomes" id="UP000536179"/>
    </source>
</evidence>
<keyword evidence="3" id="KW-0378">Hydrolase</keyword>
<organism evidence="3 4">
    <name type="scientific">Aporhodopirellula rubra</name>
    <dbReference type="NCBI Taxonomy" id="980271"/>
    <lineage>
        <taxon>Bacteria</taxon>
        <taxon>Pseudomonadati</taxon>
        <taxon>Planctomycetota</taxon>
        <taxon>Planctomycetia</taxon>
        <taxon>Pirellulales</taxon>
        <taxon>Pirellulaceae</taxon>
        <taxon>Aporhodopirellula</taxon>
    </lineage>
</organism>
<sequence>MNKPSIPTILTLAGVICALCPMGSSSSAADIYVTPTGNDADVGTQASPVATLERAKQLARPLAGKESVTVHVGDGIHYLPSTLVFSPADSGTAEHPVVYTATNEGGAVLSGGSRLELQWQPFRDGIFMAKTAAGLEIDQLFVNGSNQRMARYPNFDASKKTEAYQGFAADAFSKERAAGWVDPAGGFIHAMHRSRWGGYHYQISGKNDEGEVTFEGGWQNNRPSGMHRDFRMVENIFEELDAAGEWYHDADQQTLYYKPDSNIDLNAAVVEVVRLRHLIEFQGTADAPIKFITLKGFVVRHAARTFMDTKEPLLRSDWAIYRGGAIFLTGTEDIQILDSEFDQVGGNAVIFSNYNRRAVVKGCHIHDAGASGVCFVGDPNAVRNPLFGYGQKNDLNKIDRTPGPQTNNYPADSEVADCLIHGIGRVERQPTGVLIEMSARITVRDCSIYDCARAGINIGDGAWGGHLIERCDVFDTVQETHDHGSFNSWGRDRFWRSDRDATQVAVDNDPNLPFLDAVETTVIRNSRWRCDHGWDIDLDDGSTNYDIYNNLMLSGGLKLREGFRRRAWNNITINNGFHPHVWYDNSGDEVYANIFMMAARGARMPTDKAKGKRVDGNLFYSPDPNAKDKYAKFGWEANSVVGDPLFVAPESGDFRVREGSPAFKIGFENFPMDQFGVKKPSLKAIAKTPVIPQLITQNPDGRREAERMNPIDIPTYWLGAKIHSLTGEEFSAFGVRKEDGGVALSEVGAKTAAAQAGLQENDLVQAINATPVKDVSQFLSSYCAAGDAPLTLKIIRNQEPMTLNVTSGVYVLVESIDAGDQFSHLPLPKSPEGRVSANDAPKNNPLHLLVDGEITDGYGPVFGNGVYAGVYRIDLGQSKPVSAITSWSANYGKVRGAQKLTIYGSNSDRDPGWDLSNRKRFTPLGTIDTTSMNAKAFNAASLRARTGEALGTYRWISWQTNPVTDKAENTAFQELSVE</sequence>
<dbReference type="InterPro" id="IPR006626">
    <property type="entry name" value="PbH1"/>
</dbReference>
<comment type="caution">
    <text evidence="3">The sequence shown here is derived from an EMBL/GenBank/DDBJ whole genome shotgun (WGS) entry which is preliminary data.</text>
</comment>
<evidence type="ECO:0000313" key="3">
    <source>
        <dbReference type="EMBL" id="MBB3207559.1"/>
    </source>
</evidence>
<dbReference type="GO" id="GO:0006508">
    <property type="term" value="P:proteolysis"/>
    <property type="evidence" value="ECO:0007669"/>
    <property type="project" value="UniProtKB-KW"/>
</dbReference>
<gene>
    <name evidence="3" type="ORF">FHS27_003384</name>
</gene>
<dbReference type="Pfam" id="PF13229">
    <property type="entry name" value="Beta_helix"/>
    <property type="match status" value="1"/>
</dbReference>
<dbReference type="PANTHER" id="PTHR36453:SF1">
    <property type="entry name" value="RIGHT HANDED BETA HELIX DOMAIN-CONTAINING PROTEIN"/>
    <property type="match status" value="1"/>
</dbReference>
<proteinExistence type="predicted"/>
<dbReference type="GO" id="GO:0008233">
    <property type="term" value="F:peptidase activity"/>
    <property type="evidence" value="ECO:0007669"/>
    <property type="project" value="UniProtKB-KW"/>
</dbReference>
<keyword evidence="1" id="KW-0732">Signal</keyword>
<name>A0A7W5E0I1_9BACT</name>
<feature type="domain" description="Right handed beta helix" evidence="2">
    <location>
        <begin position="325"/>
        <end position="476"/>
    </location>
</feature>
<dbReference type="Gene3D" id="2.160.20.10">
    <property type="entry name" value="Single-stranded right-handed beta-helix, Pectin lyase-like"/>
    <property type="match status" value="2"/>
</dbReference>
<protein>
    <submittedName>
        <fullName evidence="3">Membrane-associated protease RseP (Regulator of RpoE activity)</fullName>
    </submittedName>
</protein>
<dbReference type="InterPro" id="IPR011050">
    <property type="entry name" value="Pectin_lyase_fold/virulence"/>
</dbReference>
<evidence type="ECO:0000256" key="1">
    <source>
        <dbReference type="SAM" id="SignalP"/>
    </source>
</evidence>
<dbReference type="InterPro" id="IPR036034">
    <property type="entry name" value="PDZ_sf"/>
</dbReference>
<keyword evidence="3" id="KW-0645">Protease</keyword>
<dbReference type="SUPFAM" id="SSF51126">
    <property type="entry name" value="Pectin lyase-like"/>
    <property type="match status" value="1"/>
</dbReference>
<dbReference type="SUPFAM" id="SSF50156">
    <property type="entry name" value="PDZ domain-like"/>
    <property type="match status" value="1"/>
</dbReference>
<dbReference type="InterPro" id="IPR039448">
    <property type="entry name" value="Beta_helix"/>
</dbReference>
<dbReference type="Gene3D" id="2.30.42.10">
    <property type="match status" value="1"/>
</dbReference>
<feature type="chain" id="PRO_5031081325" evidence="1">
    <location>
        <begin position="29"/>
        <end position="978"/>
    </location>
</feature>
<dbReference type="Proteomes" id="UP000536179">
    <property type="component" value="Unassembled WGS sequence"/>
</dbReference>
<dbReference type="EMBL" id="JACHXU010000011">
    <property type="protein sequence ID" value="MBB3207559.1"/>
    <property type="molecule type" value="Genomic_DNA"/>
</dbReference>
<dbReference type="RefSeq" id="WP_246419885.1">
    <property type="nucleotide sequence ID" value="NZ_JACHXU010000011.1"/>
</dbReference>
<dbReference type="PANTHER" id="PTHR36453">
    <property type="entry name" value="SECRETED PROTEIN-RELATED"/>
    <property type="match status" value="1"/>
</dbReference>
<dbReference type="InterPro" id="IPR012334">
    <property type="entry name" value="Pectin_lyas_fold"/>
</dbReference>